<accession>A0AAD1G017</accession>
<protein>
    <submittedName>
        <fullName evidence="7">Chromosome partitioning protein ParB</fullName>
    </submittedName>
    <submittedName>
        <fullName evidence="8">Chromosome segregation DNA-binding protein</fullName>
    </submittedName>
</protein>
<dbReference type="SUPFAM" id="SSF109709">
    <property type="entry name" value="KorB DNA-binding domain-like"/>
    <property type="match status" value="1"/>
</dbReference>
<dbReference type="EMBL" id="AP018711">
    <property type="protein sequence ID" value="BBE33145.1"/>
    <property type="molecule type" value="Genomic_DNA"/>
</dbReference>
<dbReference type="CDD" id="cd16393">
    <property type="entry name" value="SPO0J_N"/>
    <property type="match status" value="1"/>
</dbReference>
<evidence type="ECO:0000256" key="2">
    <source>
        <dbReference type="ARBA" id="ARBA00022829"/>
    </source>
</evidence>
<dbReference type="Gene3D" id="3.90.1530.30">
    <property type="match status" value="1"/>
</dbReference>
<dbReference type="Gene3D" id="1.10.10.2830">
    <property type="match status" value="1"/>
</dbReference>
<evidence type="ECO:0000256" key="4">
    <source>
        <dbReference type="ARBA" id="ARBA00025472"/>
    </source>
</evidence>
<keyword evidence="2" id="KW-0159">Chromosome partition</keyword>
<dbReference type="InterPro" id="IPR004437">
    <property type="entry name" value="ParB/RepB/Spo0J"/>
</dbReference>
<evidence type="ECO:0000313" key="9">
    <source>
        <dbReference type="Proteomes" id="UP000275727"/>
    </source>
</evidence>
<dbReference type="SUPFAM" id="SSF110849">
    <property type="entry name" value="ParB/Sulfiredoxin"/>
    <property type="match status" value="1"/>
</dbReference>
<dbReference type="NCBIfam" id="TIGR00180">
    <property type="entry name" value="parB_part"/>
    <property type="match status" value="1"/>
</dbReference>
<evidence type="ECO:0000256" key="5">
    <source>
        <dbReference type="SAM" id="MobiDB-lite"/>
    </source>
</evidence>
<dbReference type="InterPro" id="IPR050336">
    <property type="entry name" value="Chromosome_partition/occlusion"/>
</dbReference>
<dbReference type="InterPro" id="IPR003115">
    <property type="entry name" value="ParB_N"/>
</dbReference>
<dbReference type="InterPro" id="IPR041468">
    <property type="entry name" value="HTH_ParB/Spo0J"/>
</dbReference>
<dbReference type="InterPro" id="IPR036086">
    <property type="entry name" value="ParB/Sulfiredoxin_sf"/>
</dbReference>
<dbReference type="EMBL" id="RBWX01000011">
    <property type="protein sequence ID" value="RKS85564.1"/>
    <property type="molecule type" value="Genomic_DNA"/>
</dbReference>
<dbReference type="RefSeq" id="WP_121053393.1">
    <property type="nucleotide sequence ID" value="NZ_AP018711.1"/>
</dbReference>
<feature type="domain" description="ParB-like N-terminal" evidence="6">
    <location>
        <begin position="50"/>
        <end position="140"/>
    </location>
</feature>
<dbReference type="GO" id="GO:0003677">
    <property type="term" value="F:DNA binding"/>
    <property type="evidence" value="ECO:0007669"/>
    <property type="project" value="UniProtKB-KW"/>
</dbReference>
<dbReference type="FunFam" id="3.90.1530.30:FF:000001">
    <property type="entry name" value="Chromosome partitioning protein ParB"/>
    <property type="match status" value="1"/>
</dbReference>
<reference evidence="8 10" key="2">
    <citation type="submission" date="2018-10" db="EMBL/GenBank/DDBJ databases">
        <title>Genomic Encyclopedia of Type Strains, Phase IV (KMG-IV): sequencing the most valuable type-strain genomes for metagenomic binning, comparative biology and taxonomic classification.</title>
        <authorList>
            <person name="Goeker M."/>
        </authorList>
    </citation>
    <scope>NUCLEOTIDE SEQUENCE [LARGE SCALE GENOMIC DNA]</scope>
    <source>
        <strain evidence="8 10">DSM 19791</strain>
    </source>
</reference>
<dbReference type="Proteomes" id="UP000276029">
    <property type="component" value="Unassembled WGS sequence"/>
</dbReference>
<comment type="function">
    <text evidence="4">Involved in chromosome partition. Localize to both poles of the predivisional cell following completion of DNA replication. Binds to the DNA origin of replication.</text>
</comment>
<comment type="similarity">
    <text evidence="1">Belongs to the ParB family.</text>
</comment>
<dbReference type="AlphaFoldDB" id="A0AAD1G017"/>
<evidence type="ECO:0000259" key="6">
    <source>
        <dbReference type="SMART" id="SM00470"/>
    </source>
</evidence>
<proteinExistence type="inferred from homology"/>
<dbReference type="Proteomes" id="UP000275727">
    <property type="component" value="Chromosome"/>
</dbReference>
<dbReference type="Pfam" id="PF02195">
    <property type="entry name" value="ParB_N"/>
    <property type="match status" value="1"/>
</dbReference>
<evidence type="ECO:0000313" key="7">
    <source>
        <dbReference type="EMBL" id="BBE33145.1"/>
    </source>
</evidence>
<dbReference type="GO" id="GO:0007059">
    <property type="term" value="P:chromosome segregation"/>
    <property type="evidence" value="ECO:0007669"/>
    <property type="project" value="UniProtKB-KW"/>
</dbReference>
<evidence type="ECO:0000256" key="3">
    <source>
        <dbReference type="ARBA" id="ARBA00023125"/>
    </source>
</evidence>
<evidence type="ECO:0000313" key="10">
    <source>
        <dbReference type="Proteomes" id="UP000276029"/>
    </source>
</evidence>
<dbReference type="Pfam" id="PF23552">
    <property type="entry name" value="ParB_C"/>
    <property type="match status" value="1"/>
</dbReference>
<keyword evidence="10" id="KW-1185">Reference proteome</keyword>
<organism evidence="7 9">
    <name type="scientific">Sphingosinicella microcystinivorans</name>
    <dbReference type="NCBI Taxonomy" id="335406"/>
    <lineage>
        <taxon>Bacteria</taxon>
        <taxon>Pseudomonadati</taxon>
        <taxon>Pseudomonadota</taxon>
        <taxon>Alphaproteobacteria</taxon>
        <taxon>Sphingomonadales</taxon>
        <taxon>Sphingosinicellaceae</taxon>
        <taxon>Sphingosinicella</taxon>
    </lineage>
</organism>
<dbReference type="InterPro" id="IPR057240">
    <property type="entry name" value="ParB_dimer_C"/>
</dbReference>
<evidence type="ECO:0000256" key="1">
    <source>
        <dbReference type="ARBA" id="ARBA00006295"/>
    </source>
</evidence>
<dbReference type="PANTHER" id="PTHR33375">
    <property type="entry name" value="CHROMOSOME-PARTITIONING PROTEIN PARB-RELATED"/>
    <property type="match status" value="1"/>
</dbReference>
<dbReference type="KEGG" id="smic:SmB9_08030"/>
<name>A0AAD1G017_SPHMI</name>
<gene>
    <name evidence="8" type="ORF">DFR51_3484</name>
    <name evidence="7" type="ORF">SmB9_08030</name>
</gene>
<evidence type="ECO:0000313" key="8">
    <source>
        <dbReference type="EMBL" id="RKS85564.1"/>
    </source>
</evidence>
<dbReference type="PANTHER" id="PTHR33375:SF1">
    <property type="entry name" value="CHROMOSOME-PARTITIONING PROTEIN PARB-RELATED"/>
    <property type="match status" value="1"/>
</dbReference>
<keyword evidence="3 8" id="KW-0238">DNA-binding</keyword>
<dbReference type="SMART" id="SM00470">
    <property type="entry name" value="ParB"/>
    <property type="match status" value="1"/>
</dbReference>
<reference evidence="7 9" key="1">
    <citation type="submission" date="2018-06" db="EMBL/GenBank/DDBJ databases">
        <title>Complete Genome Sequence of the Microcystin-Degrading Bacterium Sphingosinicella microcystinivorans Strain B-9.</title>
        <authorList>
            <person name="Jin H."/>
            <person name="Nishizawa T."/>
            <person name="Guo Y."/>
            <person name="Nishizawa A."/>
            <person name="Park H."/>
            <person name="Kato H."/>
            <person name="Tsuji K."/>
            <person name="Harada K."/>
        </authorList>
    </citation>
    <scope>NUCLEOTIDE SEQUENCE [LARGE SCALE GENOMIC DNA]</scope>
    <source>
        <strain evidence="7 9">B9</strain>
    </source>
</reference>
<dbReference type="FunFam" id="1.10.10.2830:FF:000001">
    <property type="entry name" value="Chromosome partitioning protein ParB"/>
    <property type="match status" value="1"/>
</dbReference>
<dbReference type="Pfam" id="PF17762">
    <property type="entry name" value="HTH_ParB"/>
    <property type="match status" value="1"/>
</dbReference>
<feature type="compositionally biased region" description="Low complexity" evidence="5">
    <location>
        <begin position="24"/>
        <end position="44"/>
    </location>
</feature>
<dbReference type="GO" id="GO:0005694">
    <property type="term" value="C:chromosome"/>
    <property type="evidence" value="ECO:0007669"/>
    <property type="project" value="TreeGrafter"/>
</dbReference>
<feature type="region of interest" description="Disordered" evidence="5">
    <location>
        <begin position="19"/>
        <end position="46"/>
    </location>
</feature>
<sequence>MSQPKRPTGLGRGLSALLEEMGSAALPPRTDTAAAPAVPAGDAGSSMGAQMLPMAMISPNPKQPRRRFDETAQAELIASVKRQGLLQPILVRPVDGGRFEIVAGERRWRAAQAAQLHDVPVLVRRLTDEEAFEVALVENIQRQDLNAIEEAEGYKRLIEDYGHTQEDIARIVGKSRSHIANLVRLLELPDDVRELLIDGRLTMGHARALLTAPDPSALARDVVQMGLSVREVEARAKKPRAARSKVAPRAAARSADLESLEGQLAEQLGLRVRLEFDGEGGKLILFYSDLDQLDMLCQRLSGERF</sequence>